<keyword evidence="2" id="KW-0945">Host-virus interaction</keyword>
<evidence type="ECO:0008006" key="9">
    <source>
        <dbReference type="Google" id="ProtNLM"/>
    </source>
</evidence>
<sequence>MSLTSFTNEVGYHTKVDFVANSIVDHNYSLDSPPGNPQYVIHTSETILDLPIAFSNKPPIYKSPGHAPSDYWRYVGIVKANDPALQTVKVWNNFGHYYETWRDTRRYIAPTWHIPFTWDPVQDYIEGNTINKSVVEALNKIQDVDFSDPKTTVNFQGGNALAEARETGRMLAKASIKLMKAYRAAKGGHWKTVLDTLGLSKRTFIPNQTVSETWLELQYGWKPLMKDIHDLDQTVRHLLTRDHEIRVESSAHEEMTPGFVHGLYAYDCVVKESSRTVFLANLRCETAADLQSLGVINPFSVAWEIVPFSFVIDWFIPISSTLEALTSTAGFRNDGGWTSVHRNYEIHIRQNGVESGNTLVTPGHYHEVGFGFIRFAYTEWPPTRLYANPKPWSTPHVLNALALFAQFKG</sequence>
<keyword evidence="6" id="KW-1160">Virus entry into host cell</keyword>
<evidence type="ECO:0000256" key="2">
    <source>
        <dbReference type="ARBA" id="ARBA00022581"/>
    </source>
</evidence>
<keyword evidence="5" id="KW-1175">Viral attachment to host cell pilus</keyword>
<gene>
    <name evidence="8" type="ORF">H2Rhizo33814_000003</name>
</gene>
<evidence type="ECO:0000256" key="1">
    <source>
        <dbReference type="ARBA" id="ARBA00004328"/>
    </source>
</evidence>
<comment type="similarity">
    <text evidence="7">Belongs to the Leviviricetes maturation protein family.</text>
</comment>
<dbReference type="Pfam" id="PF03863">
    <property type="entry name" value="Phage_mat-A"/>
    <property type="match status" value="1"/>
</dbReference>
<proteinExistence type="inferred from homology"/>
<evidence type="ECO:0000256" key="5">
    <source>
        <dbReference type="ARBA" id="ARBA00023104"/>
    </source>
</evidence>
<evidence type="ECO:0000256" key="6">
    <source>
        <dbReference type="ARBA" id="ARBA00023296"/>
    </source>
</evidence>
<keyword evidence="3" id="KW-1161">Viral attachment to host cell</keyword>
<evidence type="ECO:0000313" key="8">
    <source>
        <dbReference type="EMBL" id="QDH86587.1"/>
    </source>
</evidence>
<evidence type="ECO:0000256" key="3">
    <source>
        <dbReference type="ARBA" id="ARBA00022804"/>
    </source>
</evidence>
<accession>A0A514CYZ5</accession>
<name>A0A514CYZ5_9VIRU</name>
<organism evidence="8">
    <name type="scientific">Leviviridae sp</name>
    <dbReference type="NCBI Taxonomy" id="2027243"/>
    <lineage>
        <taxon>Viruses</taxon>
        <taxon>Riboviria</taxon>
        <taxon>Orthornavirae</taxon>
        <taxon>Lenarviricota</taxon>
        <taxon>Leviviricetes</taxon>
        <taxon>Norzivirales</taxon>
        <taxon>Fiersviridae</taxon>
    </lineage>
</organism>
<reference evidence="8" key="1">
    <citation type="submission" date="2019-05" db="EMBL/GenBank/DDBJ databases">
        <title>Metatranscriptomic reconstruction reveals RNA viruses with the potential to shape carbon cycling in soil.</title>
        <authorList>
            <person name="Starr E.P."/>
            <person name="Nuccio E."/>
            <person name="Pett-Ridge J."/>
            <person name="Banfield J.F."/>
            <person name="Firestone M.K."/>
        </authorList>
    </citation>
    <scope>NUCLEOTIDE SEQUENCE</scope>
    <source>
        <strain evidence="8">H2_Rhizo_33_scaffold_814</strain>
    </source>
</reference>
<keyword evidence="4" id="KW-0946">Virion</keyword>
<dbReference type="InterPro" id="IPR005563">
    <property type="entry name" value="A_protein"/>
</dbReference>
<evidence type="ECO:0000256" key="7">
    <source>
        <dbReference type="ARBA" id="ARBA00035110"/>
    </source>
</evidence>
<evidence type="ECO:0000256" key="4">
    <source>
        <dbReference type="ARBA" id="ARBA00022844"/>
    </source>
</evidence>
<protein>
    <recommendedName>
        <fullName evidence="9">Maturation</fullName>
    </recommendedName>
</protein>
<dbReference type="GO" id="GO:0044423">
    <property type="term" value="C:virion component"/>
    <property type="evidence" value="ECO:0007669"/>
    <property type="project" value="UniProtKB-KW"/>
</dbReference>
<comment type="subcellular location">
    <subcellularLocation>
        <location evidence="1">Virion</location>
    </subcellularLocation>
</comment>
<dbReference type="EMBL" id="MN032780">
    <property type="protein sequence ID" value="QDH86587.1"/>
    <property type="molecule type" value="Genomic_RNA"/>
</dbReference>
<dbReference type="GO" id="GO:0039666">
    <property type="term" value="P:virion attachment to host cell pilus"/>
    <property type="evidence" value="ECO:0007669"/>
    <property type="project" value="UniProtKB-KW"/>
</dbReference>